<protein>
    <recommendedName>
        <fullName evidence="8">Aspartokinase</fullName>
        <ecNumber evidence="8">2.7.2.4</ecNumber>
    </recommendedName>
</protein>
<evidence type="ECO:0000256" key="2">
    <source>
        <dbReference type="ARBA" id="ARBA00010122"/>
    </source>
</evidence>
<dbReference type="SUPFAM" id="SSF55021">
    <property type="entry name" value="ACT-like"/>
    <property type="match status" value="2"/>
</dbReference>
<gene>
    <name evidence="12" type="ORF">GCM10011502_27310</name>
</gene>
<evidence type="ECO:0000313" key="13">
    <source>
        <dbReference type="Proteomes" id="UP000646152"/>
    </source>
</evidence>
<proteinExistence type="inferred from homology"/>
<evidence type="ECO:0000256" key="1">
    <source>
        <dbReference type="ARBA" id="ARBA00004766"/>
    </source>
</evidence>
<dbReference type="Gene3D" id="3.40.1160.10">
    <property type="entry name" value="Acetylglutamate kinase-like"/>
    <property type="match status" value="1"/>
</dbReference>
<dbReference type="EMBL" id="BMKE01000029">
    <property type="protein sequence ID" value="GGB52708.1"/>
    <property type="molecule type" value="Genomic_DNA"/>
</dbReference>
<dbReference type="InterPro" id="IPR047962">
    <property type="entry name" value="LysC_ACT_2"/>
</dbReference>
<dbReference type="PANTHER" id="PTHR21499">
    <property type="entry name" value="ASPARTATE KINASE"/>
    <property type="match status" value="1"/>
</dbReference>
<dbReference type="NCBIfam" id="TIGR00656">
    <property type="entry name" value="asp_kin_monofn"/>
    <property type="match status" value="1"/>
</dbReference>
<comment type="pathway">
    <text evidence="9">Amino-acid biosynthesis; L-threonine biosynthesis; L-threonine from L-aspartate: step 1/5.</text>
</comment>
<dbReference type="InterPro" id="IPR045865">
    <property type="entry name" value="ACT-like_dom_sf"/>
</dbReference>
<keyword evidence="9" id="KW-0028">Amino-acid biosynthesis</keyword>
<reference evidence="13" key="1">
    <citation type="journal article" date="2019" name="Int. J. Syst. Evol. Microbiol.">
        <title>The Global Catalogue of Microorganisms (GCM) 10K type strain sequencing project: providing services to taxonomists for standard genome sequencing and annotation.</title>
        <authorList>
            <consortium name="The Broad Institute Genomics Platform"/>
            <consortium name="The Broad Institute Genome Sequencing Center for Infectious Disease"/>
            <person name="Wu L."/>
            <person name="Ma J."/>
        </authorList>
    </citation>
    <scope>NUCLEOTIDE SEQUENCE [LARGE SCALE GENOMIC DNA]</scope>
    <source>
        <strain evidence="13">CGMCC 1.15923</strain>
    </source>
</reference>
<evidence type="ECO:0000256" key="6">
    <source>
        <dbReference type="ARBA" id="ARBA00022840"/>
    </source>
</evidence>
<dbReference type="CDD" id="cd04917">
    <property type="entry name" value="ACT_AKiii-LysC-EC_2"/>
    <property type="match status" value="1"/>
</dbReference>
<dbReference type="Pfam" id="PF00696">
    <property type="entry name" value="AA_kinase"/>
    <property type="match status" value="1"/>
</dbReference>
<sequence>MSQLTVAKFGGTSVVDAQAMHRCATILEQNPDTRLAVLSASSGVTNILVALASGEHQPDSRAALLQQLTEIQQGILNSLDKPEMLTRHIEDILVHIKELADSAAISPTKALHDEIVSQGELMSTRLFVELLRHRGTQAVWFDVRKVMRTDDRFSRATPDLATLQAEVDKELKPLASNQLVVTQGFIGAAQDGRTTTLGRGGSDFSAALLAEALGATAIQIWTDVPGIYTTDPRLVSDARPIAEISFSEASEMATFGAKVLHPATLQPAVRQQIPVFVGSSKEPEAGGTWIRNNTDSQPLFRALALRRNQVLLTLTNQSMFQVHGFLAEVFGILARHKISVDLITTSVISVSLTLDSGAEALTEEVRAELDKHCHLKVEEGLALIALIGNRMSDVSGTGTRVFKTLEDVNVRMICYGASPHNLCFLVPEDNANQVINDLHAELLSEQ</sequence>
<comment type="catalytic activity">
    <reaction evidence="7 8">
        <text>L-aspartate + ATP = 4-phospho-L-aspartate + ADP</text>
        <dbReference type="Rhea" id="RHEA:23776"/>
        <dbReference type="ChEBI" id="CHEBI:29991"/>
        <dbReference type="ChEBI" id="CHEBI:30616"/>
        <dbReference type="ChEBI" id="CHEBI:57535"/>
        <dbReference type="ChEBI" id="CHEBI:456216"/>
        <dbReference type="EC" id="2.7.2.4"/>
    </reaction>
</comment>
<comment type="similarity">
    <text evidence="2 8">Belongs to the aspartokinase family.</text>
</comment>
<dbReference type="RefSeq" id="WP_188630694.1">
    <property type="nucleotide sequence ID" value="NZ_BMKE01000029.1"/>
</dbReference>
<dbReference type="Pfam" id="PF22468">
    <property type="entry name" value="ACT_9"/>
    <property type="match status" value="1"/>
</dbReference>
<evidence type="ECO:0000256" key="7">
    <source>
        <dbReference type="ARBA" id="ARBA00047872"/>
    </source>
</evidence>
<dbReference type="Gene3D" id="1.20.120.1320">
    <property type="entry name" value="Aspartokinase, catalytic domain"/>
    <property type="match status" value="1"/>
</dbReference>
<keyword evidence="5 8" id="KW-0418">Kinase</keyword>
<dbReference type="PANTHER" id="PTHR21499:SF59">
    <property type="entry name" value="ASPARTOKINASE"/>
    <property type="match status" value="1"/>
</dbReference>
<name>A0ABQ1IXA8_9GAMM</name>
<keyword evidence="4" id="KW-0547">Nucleotide-binding</keyword>
<keyword evidence="6" id="KW-0067">ATP-binding</keyword>
<feature type="domain" description="Aspartokinase ACT" evidence="11">
    <location>
        <begin position="384"/>
        <end position="442"/>
    </location>
</feature>
<dbReference type="Proteomes" id="UP000646152">
    <property type="component" value="Unassembled WGS sequence"/>
</dbReference>
<dbReference type="InterPro" id="IPR036393">
    <property type="entry name" value="AceGlu_kinase-like_sf"/>
</dbReference>
<accession>A0ABQ1IXA8</accession>
<dbReference type="InterPro" id="IPR001341">
    <property type="entry name" value="Asp_kinase"/>
</dbReference>
<comment type="pathway">
    <text evidence="9">Amino-acid biosynthesis; L-methionine biosynthesis via de novo pathway; L-homoserine from L-aspartate: step 1/3.</text>
</comment>
<organism evidence="12 13">
    <name type="scientific">Oceanisphaera marina</name>
    <dbReference type="NCBI Taxonomy" id="2017550"/>
    <lineage>
        <taxon>Bacteria</taxon>
        <taxon>Pseudomonadati</taxon>
        <taxon>Pseudomonadota</taxon>
        <taxon>Gammaproteobacteria</taxon>
        <taxon>Aeromonadales</taxon>
        <taxon>Aeromonadaceae</taxon>
        <taxon>Oceanisphaera</taxon>
    </lineage>
</organism>
<dbReference type="NCBIfam" id="NF006570">
    <property type="entry name" value="PRK09084.1"/>
    <property type="match status" value="1"/>
</dbReference>
<dbReference type="InterPro" id="IPR018042">
    <property type="entry name" value="Aspartate_kinase_CS"/>
</dbReference>
<dbReference type="InterPro" id="IPR005260">
    <property type="entry name" value="Asp_kin_monofn"/>
</dbReference>
<comment type="pathway">
    <text evidence="1 9">Amino-acid biosynthesis; L-lysine biosynthesis via DAP pathway; (S)-tetrahydrodipicolinate from L-aspartate: step 1/4.</text>
</comment>
<dbReference type="Gene3D" id="3.30.70.260">
    <property type="match status" value="2"/>
</dbReference>
<evidence type="ECO:0000256" key="9">
    <source>
        <dbReference type="RuleBase" id="RU004249"/>
    </source>
</evidence>
<dbReference type="SUPFAM" id="SSF53633">
    <property type="entry name" value="Carbamate kinase-like"/>
    <property type="match status" value="1"/>
</dbReference>
<comment type="caution">
    <text evidence="12">The sequence shown here is derived from an EMBL/GenBank/DDBJ whole genome shotgun (WGS) entry which is preliminary data.</text>
</comment>
<dbReference type="PROSITE" id="PS00324">
    <property type="entry name" value="ASPARTOKINASE"/>
    <property type="match status" value="1"/>
</dbReference>
<keyword evidence="13" id="KW-1185">Reference proteome</keyword>
<evidence type="ECO:0000259" key="11">
    <source>
        <dbReference type="Pfam" id="PF22468"/>
    </source>
</evidence>
<evidence type="ECO:0000256" key="8">
    <source>
        <dbReference type="RuleBase" id="RU003448"/>
    </source>
</evidence>
<keyword evidence="3 8" id="KW-0808">Transferase</keyword>
<evidence type="ECO:0000313" key="12">
    <source>
        <dbReference type="EMBL" id="GGB52708.1"/>
    </source>
</evidence>
<dbReference type="InterPro" id="IPR001048">
    <property type="entry name" value="Asp/Glu/Uridylate_kinase"/>
</dbReference>
<evidence type="ECO:0000256" key="5">
    <source>
        <dbReference type="ARBA" id="ARBA00022777"/>
    </source>
</evidence>
<evidence type="ECO:0000256" key="3">
    <source>
        <dbReference type="ARBA" id="ARBA00022679"/>
    </source>
</evidence>
<dbReference type="InterPro" id="IPR054352">
    <property type="entry name" value="ACT_Aspartokinase"/>
</dbReference>
<evidence type="ECO:0000259" key="10">
    <source>
        <dbReference type="Pfam" id="PF00696"/>
    </source>
</evidence>
<dbReference type="InterPro" id="IPR042199">
    <property type="entry name" value="AsparK_Bifunc_asparK/hSer_DH"/>
</dbReference>
<dbReference type="NCBIfam" id="TIGR00657">
    <property type="entry name" value="asp_kinases"/>
    <property type="match status" value="1"/>
</dbReference>
<feature type="domain" description="Aspartate/glutamate/uridylate kinase" evidence="10">
    <location>
        <begin position="4"/>
        <end position="278"/>
    </location>
</feature>
<dbReference type="PIRSF" id="PIRSF000726">
    <property type="entry name" value="Asp_kin"/>
    <property type="match status" value="1"/>
</dbReference>
<dbReference type="EC" id="2.7.2.4" evidence="8"/>
<evidence type="ECO:0000256" key="4">
    <source>
        <dbReference type="ARBA" id="ARBA00022741"/>
    </source>
</evidence>